<keyword evidence="7" id="KW-1185">Reference proteome</keyword>
<dbReference type="EC" id="3.1.3.48" evidence="2"/>
<gene>
    <name evidence="6" type="primary">ptpA</name>
    <name evidence="6" type="ORF">THMIRHAM_08310</name>
</gene>
<organism evidence="6 7">
    <name type="scientific">Thiomicrorhabdus immobilis</name>
    <dbReference type="NCBI Taxonomy" id="2791037"/>
    <lineage>
        <taxon>Bacteria</taxon>
        <taxon>Pseudomonadati</taxon>
        <taxon>Pseudomonadota</taxon>
        <taxon>Gammaproteobacteria</taxon>
        <taxon>Thiotrichales</taxon>
        <taxon>Piscirickettsiaceae</taxon>
        <taxon>Thiomicrorhabdus</taxon>
    </lineage>
</organism>
<evidence type="ECO:0000256" key="3">
    <source>
        <dbReference type="ARBA" id="ARBA00022801"/>
    </source>
</evidence>
<evidence type="ECO:0000256" key="2">
    <source>
        <dbReference type="ARBA" id="ARBA00013064"/>
    </source>
</evidence>
<protein>
    <recommendedName>
        <fullName evidence="2">protein-tyrosine-phosphatase</fullName>
        <ecNumber evidence="2">3.1.3.48</ecNumber>
    </recommendedName>
</protein>
<dbReference type="PANTHER" id="PTHR11717:SF7">
    <property type="entry name" value="LOW MOLECULAR WEIGHT PHOSPHOTYROSINE PROTEIN PHOSPHATASE"/>
    <property type="match status" value="1"/>
</dbReference>
<evidence type="ECO:0000313" key="6">
    <source>
        <dbReference type="EMBL" id="BCN93046.1"/>
    </source>
</evidence>
<dbReference type="Gene3D" id="3.40.50.2300">
    <property type="match status" value="1"/>
</dbReference>
<dbReference type="CDD" id="cd16343">
    <property type="entry name" value="LMWPTP"/>
    <property type="match status" value="1"/>
</dbReference>
<dbReference type="PRINTS" id="PR00719">
    <property type="entry name" value="LMWPTPASE"/>
</dbReference>
<evidence type="ECO:0000256" key="4">
    <source>
        <dbReference type="ARBA" id="ARBA00022912"/>
    </source>
</evidence>
<dbReference type="SMART" id="SM00226">
    <property type="entry name" value="LMWPc"/>
    <property type="match status" value="1"/>
</dbReference>
<sequence length="171" mass="19418">MLILKSKGLSSMNKVSVLFVCLGNICRSPTAHAVFRKMVQDQGLQDLIAIDSAGTAAYHIGKHPDTRSMQTARNRGIEMLDLRARKVDFGDFYEYDYILAMDEENYHNLLDLALPEHKEKIQMFLDYTNDYEESEVPDPYYGGAQGFEHVFDLVESASEGLLNHIKITHLS</sequence>
<dbReference type="InterPro" id="IPR050438">
    <property type="entry name" value="LMW_PTPase"/>
</dbReference>
<dbReference type="InterPro" id="IPR023485">
    <property type="entry name" value="Ptyr_pPase"/>
</dbReference>
<dbReference type="InterPro" id="IPR036196">
    <property type="entry name" value="Ptyr_pPase_sf"/>
</dbReference>
<dbReference type="EMBL" id="AP024202">
    <property type="protein sequence ID" value="BCN93046.1"/>
    <property type="molecule type" value="Genomic_DNA"/>
</dbReference>
<evidence type="ECO:0000313" key="7">
    <source>
        <dbReference type="Proteomes" id="UP001054820"/>
    </source>
</evidence>
<evidence type="ECO:0000256" key="1">
    <source>
        <dbReference type="ARBA" id="ARBA00011063"/>
    </source>
</evidence>
<feature type="domain" description="Phosphotyrosine protein phosphatase I" evidence="5">
    <location>
        <begin position="15"/>
        <end position="164"/>
    </location>
</feature>
<comment type="similarity">
    <text evidence="1">Belongs to the low molecular weight phosphotyrosine protein phosphatase family.</text>
</comment>
<dbReference type="InterPro" id="IPR017867">
    <property type="entry name" value="Tyr_phospatase_low_mol_wt"/>
</dbReference>
<proteinExistence type="inferred from homology"/>
<dbReference type="Proteomes" id="UP001054820">
    <property type="component" value="Chromosome"/>
</dbReference>
<dbReference type="Pfam" id="PF01451">
    <property type="entry name" value="LMWPc"/>
    <property type="match status" value="1"/>
</dbReference>
<dbReference type="SUPFAM" id="SSF52788">
    <property type="entry name" value="Phosphotyrosine protein phosphatases I"/>
    <property type="match status" value="1"/>
</dbReference>
<keyword evidence="3" id="KW-0378">Hydrolase</keyword>
<evidence type="ECO:0000259" key="5">
    <source>
        <dbReference type="SMART" id="SM00226"/>
    </source>
</evidence>
<accession>A0ABN6CVK5</accession>
<dbReference type="PANTHER" id="PTHR11717">
    <property type="entry name" value="LOW MOLECULAR WEIGHT PROTEIN TYROSINE PHOSPHATASE"/>
    <property type="match status" value="1"/>
</dbReference>
<keyword evidence="4" id="KW-0904">Protein phosphatase</keyword>
<reference evidence="6" key="1">
    <citation type="journal article" date="2022" name="Arch. Microbiol.">
        <title>Thiomicrorhabdus immobilis sp. nov., a mesophilic sulfur-oxidizing bacterium isolated from sediment of a brackish lake in northern Japan.</title>
        <authorList>
            <person name="Kojima H."/>
            <person name="Mochizuki J."/>
            <person name="Kanda M."/>
            <person name="Watanabe T."/>
            <person name="Fukui M."/>
        </authorList>
    </citation>
    <scope>NUCLEOTIDE SEQUENCE</scope>
    <source>
        <strain evidence="6">Am19</strain>
    </source>
</reference>
<name>A0ABN6CVK5_9GAMM</name>